<dbReference type="PANTHER" id="PTHR14741:SF32">
    <property type="entry name" value="TRIMETHYLGUANOSINE SYNTHASE"/>
    <property type="match status" value="1"/>
</dbReference>
<keyword evidence="9" id="KW-1185">Reference proteome</keyword>
<evidence type="ECO:0000256" key="4">
    <source>
        <dbReference type="ARBA" id="ARBA00048740"/>
    </source>
</evidence>
<evidence type="ECO:0000256" key="6">
    <source>
        <dbReference type="ARBA" id="ARBA00049075"/>
    </source>
</evidence>
<name>A0AAW2Z5X3_9EUKA</name>
<organism evidence="8 9">
    <name type="scientific">Acrasis kona</name>
    <dbReference type="NCBI Taxonomy" id="1008807"/>
    <lineage>
        <taxon>Eukaryota</taxon>
        <taxon>Discoba</taxon>
        <taxon>Heterolobosea</taxon>
        <taxon>Tetramitia</taxon>
        <taxon>Eutetramitia</taxon>
        <taxon>Acrasidae</taxon>
        <taxon>Acrasis</taxon>
    </lineage>
</organism>
<comment type="similarity">
    <text evidence="2">Belongs to the methyltransferase superfamily. Trimethylguanosine synthase family.</text>
</comment>
<sequence>MTRKSGPPHKRRKYTHEVANPEDLLELTNDKQLNELEFGSETAENSTTLDEKYFAQRYRFWSRYDEGIWMDETGWYSVTPELIAEHLANRCCDYEKKVTVIDAFSGVGGNAIQFALHENCERVIAVELNENRIKCAAHNASIYGVADKIEFIQADFFDLAKSGCLKRITKEQDCLVVFLSPPWGGPEYILSEEYDLKTMMQPMDGNEILHIVRRTISRNVCYLLPKNTPIKQVGLLAEPGEPCEYERNYLNGKVKMVSAYFGGLCLLHSHYTGEENPKIDVSQI</sequence>
<evidence type="ECO:0000256" key="7">
    <source>
        <dbReference type="ARBA" id="ARBA00049790"/>
    </source>
</evidence>
<dbReference type="GO" id="GO:0005634">
    <property type="term" value="C:nucleus"/>
    <property type="evidence" value="ECO:0007669"/>
    <property type="project" value="TreeGrafter"/>
</dbReference>
<evidence type="ECO:0000313" key="8">
    <source>
        <dbReference type="EMBL" id="KAL0484086.1"/>
    </source>
</evidence>
<dbReference type="CDD" id="cd02440">
    <property type="entry name" value="AdoMet_MTases"/>
    <property type="match status" value="1"/>
</dbReference>
<dbReference type="GO" id="GO:0071164">
    <property type="term" value="F:RNA cap trimethylguanosine synthase activity"/>
    <property type="evidence" value="ECO:0007669"/>
    <property type="project" value="TreeGrafter"/>
</dbReference>
<comment type="catalytic activity">
    <reaction evidence="3">
        <text>a 5'-end (N(2),N(7)-dimethyl 5'-triphosphoguanosine)-ribonucleoside in snoRNA + S-adenosyl-L-methionine = a 5'-end (N(2),N(2),N(7)-trimethyl 5'-triphosphoguanosine)-ribonucleoside in snoRNA + S-adenosyl-L-homocysteine + H(+)</text>
        <dbReference type="Rhea" id="RHEA:78507"/>
        <dbReference type="Rhea" id="RHEA-COMP:19088"/>
        <dbReference type="Rhea" id="RHEA-COMP:19090"/>
        <dbReference type="ChEBI" id="CHEBI:15378"/>
        <dbReference type="ChEBI" id="CHEBI:57856"/>
        <dbReference type="ChEBI" id="CHEBI:59789"/>
        <dbReference type="ChEBI" id="CHEBI:167623"/>
        <dbReference type="ChEBI" id="CHEBI:172880"/>
    </reaction>
    <physiologicalReaction direction="left-to-right" evidence="3">
        <dbReference type="Rhea" id="RHEA:78508"/>
    </physiologicalReaction>
</comment>
<dbReference type="Gene3D" id="3.40.50.150">
    <property type="entry name" value="Vaccinia Virus protein VP39"/>
    <property type="match status" value="1"/>
</dbReference>
<dbReference type="EMBL" id="JAOPGA020001019">
    <property type="protein sequence ID" value="KAL0484086.1"/>
    <property type="molecule type" value="Genomic_DNA"/>
</dbReference>
<reference evidence="8 9" key="1">
    <citation type="submission" date="2024-03" db="EMBL/GenBank/DDBJ databases">
        <title>The Acrasis kona genome and developmental transcriptomes reveal deep origins of eukaryotic multicellular pathways.</title>
        <authorList>
            <person name="Sheikh S."/>
            <person name="Fu C.-J."/>
            <person name="Brown M.W."/>
            <person name="Baldauf S.L."/>
        </authorList>
    </citation>
    <scope>NUCLEOTIDE SEQUENCE [LARGE SCALE GENOMIC DNA]</scope>
    <source>
        <strain evidence="8 9">ATCC MYA-3509</strain>
    </source>
</reference>
<protein>
    <recommendedName>
        <fullName evidence="1">Trimethylguanosine synthase</fullName>
    </recommendedName>
    <alternativeName>
        <fullName evidence="7">Cap-specific guanine-N(2) methyltransferase</fullName>
    </alternativeName>
</protein>
<proteinExistence type="inferred from homology"/>
<evidence type="ECO:0000313" key="9">
    <source>
        <dbReference type="Proteomes" id="UP001431209"/>
    </source>
</evidence>
<comment type="caution">
    <text evidence="8">The sequence shown here is derived from an EMBL/GenBank/DDBJ whole genome shotgun (WGS) entry which is preliminary data.</text>
</comment>
<dbReference type="InterPro" id="IPR019012">
    <property type="entry name" value="RNA_cap_Gua-N2-MeTrfase"/>
</dbReference>
<evidence type="ECO:0000256" key="3">
    <source>
        <dbReference type="ARBA" id="ARBA00047418"/>
    </source>
</evidence>
<comment type="catalytic activity">
    <reaction evidence="6">
        <text>a 5'-end (N(7)-methyl 5'-triphosphoguanosine)-ribonucleoside in snRNA + S-adenosyl-L-methionine = a 5'-end (N(2),N(7)-dimethyl 5'-triphosphoguanosine)-ribonucleoside in snRNA + S-adenosyl-L-homocysteine + H(+)</text>
        <dbReference type="Rhea" id="RHEA:78471"/>
        <dbReference type="Rhea" id="RHEA-COMP:19085"/>
        <dbReference type="Rhea" id="RHEA-COMP:19087"/>
        <dbReference type="ChEBI" id="CHEBI:15378"/>
        <dbReference type="ChEBI" id="CHEBI:57856"/>
        <dbReference type="ChEBI" id="CHEBI:59789"/>
        <dbReference type="ChEBI" id="CHEBI:156461"/>
        <dbReference type="ChEBI" id="CHEBI:172880"/>
    </reaction>
    <physiologicalReaction direction="left-to-right" evidence="6">
        <dbReference type="Rhea" id="RHEA:78472"/>
    </physiologicalReaction>
</comment>
<gene>
    <name evidence="8" type="ORF">AKO1_004712</name>
</gene>
<accession>A0AAW2Z5X3</accession>
<dbReference type="Proteomes" id="UP001431209">
    <property type="component" value="Unassembled WGS sequence"/>
</dbReference>
<dbReference type="Pfam" id="PF09445">
    <property type="entry name" value="Methyltransf_15"/>
    <property type="match status" value="1"/>
</dbReference>
<dbReference type="SUPFAM" id="SSF53335">
    <property type="entry name" value="S-adenosyl-L-methionine-dependent methyltransferases"/>
    <property type="match status" value="1"/>
</dbReference>
<evidence type="ECO:0000256" key="2">
    <source>
        <dbReference type="ARBA" id="ARBA00025783"/>
    </source>
</evidence>
<dbReference type="AlphaFoldDB" id="A0AAW2Z5X3"/>
<evidence type="ECO:0000256" key="5">
    <source>
        <dbReference type="ARBA" id="ARBA00048763"/>
    </source>
</evidence>
<dbReference type="InterPro" id="IPR029063">
    <property type="entry name" value="SAM-dependent_MTases_sf"/>
</dbReference>
<comment type="catalytic activity">
    <reaction evidence="5">
        <text>a 5'-end (N(2),N(7)-dimethyl 5'-triphosphoguanosine)-ribonucleoside in snRNA + S-adenosyl-L-methionine = a 5'-end (N(2),N(2),N(7)-trimethyl 5'-triphosphoguanosine)-ribonucleoside in snRNA + S-adenosyl-L-homocysteine + H(+)</text>
        <dbReference type="Rhea" id="RHEA:78479"/>
        <dbReference type="Rhea" id="RHEA-COMP:19087"/>
        <dbReference type="Rhea" id="RHEA-COMP:19089"/>
        <dbReference type="ChEBI" id="CHEBI:15378"/>
        <dbReference type="ChEBI" id="CHEBI:57856"/>
        <dbReference type="ChEBI" id="CHEBI:59789"/>
        <dbReference type="ChEBI" id="CHEBI:167623"/>
        <dbReference type="ChEBI" id="CHEBI:172880"/>
    </reaction>
    <physiologicalReaction direction="left-to-right" evidence="5">
        <dbReference type="Rhea" id="RHEA:78480"/>
    </physiologicalReaction>
</comment>
<evidence type="ECO:0000256" key="1">
    <source>
        <dbReference type="ARBA" id="ARBA00018517"/>
    </source>
</evidence>
<dbReference type="PANTHER" id="PTHR14741">
    <property type="entry name" value="S-ADENOSYLMETHIONINE-DEPENDENT METHYLTRANSFERASE RELATED"/>
    <property type="match status" value="1"/>
</dbReference>
<comment type="catalytic activity">
    <reaction evidence="4">
        <text>a 5'-end (N(7)-methyl 5'-triphosphoguanosine)-ribonucleoside in snoRNA + S-adenosyl-L-methionine = a 5'-end (N(2),N(7)-dimethyl 5'-triphosphoguanosine)-ribonucleoside in snoRNA + S-adenosyl-L-homocysteine + H(+)</text>
        <dbReference type="Rhea" id="RHEA:78475"/>
        <dbReference type="Rhea" id="RHEA-COMP:19086"/>
        <dbReference type="Rhea" id="RHEA-COMP:19088"/>
        <dbReference type="ChEBI" id="CHEBI:15378"/>
        <dbReference type="ChEBI" id="CHEBI:57856"/>
        <dbReference type="ChEBI" id="CHEBI:59789"/>
        <dbReference type="ChEBI" id="CHEBI:156461"/>
        <dbReference type="ChEBI" id="CHEBI:172880"/>
    </reaction>
    <physiologicalReaction direction="left-to-right" evidence="4">
        <dbReference type="Rhea" id="RHEA:78476"/>
    </physiologicalReaction>
</comment>